<name>A0AAD9VDF9_ACRCE</name>
<gene>
    <name evidence="2" type="ORF">P5673_005253</name>
</gene>
<dbReference type="GO" id="GO:0005737">
    <property type="term" value="C:cytoplasm"/>
    <property type="evidence" value="ECO:0007669"/>
    <property type="project" value="TreeGrafter"/>
</dbReference>
<dbReference type="Proteomes" id="UP001249851">
    <property type="component" value="Unassembled WGS sequence"/>
</dbReference>
<keyword evidence="1" id="KW-0175">Coiled coil</keyword>
<reference evidence="2" key="1">
    <citation type="journal article" date="2023" name="G3 (Bethesda)">
        <title>Whole genome assembly and annotation of the endangered Caribbean coral Acropora cervicornis.</title>
        <authorList>
            <person name="Selwyn J.D."/>
            <person name="Vollmer S.V."/>
        </authorList>
    </citation>
    <scope>NUCLEOTIDE SEQUENCE</scope>
    <source>
        <strain evidence="2">K2</strain>
    </source>
</reference>
<sequence length="1431" mass="165121">MSKFVYKLTWCLLLFEKTPKRNILCIFKLVYGVGLQALRDLFMQIHPKWTNQPSDAAALDKGRMRLDKNEEVIFNKGDINQWDFSLITSALRFSKICAIEIRKKPGCDTVLQELKKTRNKLLGHPLPVQLVNFNKGDINQWDFSLITSALRFSKICAIEIRKKPGCDIALQELKKTRNKLLGHPCTDRMSNTDFDIFWPQLCNHFVTLGADRAKIVEIQSQSDEELQAGSYYKGLFLAENKRLRVVENKMNKLESKIDTVIEITSQLRDGASKEPLSPKDSSGQKWDDWLSFCDAVGDFDTKKDQYILITDSLTEEDLDCFSTLRSIPWKLVLDFDTFSEEKCMYRKFTSLEGQGNLISMITPAELKRFTMASLPRYIDASKTQWLFVKGRASDMKGKSNEFSDWEVTTVKEIARFFACCCDPDKFDKQKPVVCLILPFCQKSIPYFEVSLSRLFENFADQFRLRVVSFSSSEKLSVLARVKLFSVDLSPKLVHLGLTQLFSPSKQKYRMPTSQADLYYHLNEKEYLYLREHLEVLYDKCEELPTSEHCSDDELQHFLDEHRKLFISGNQISFPSLYDNHDARRQIEDEIRNHVQRLLDKSLTRSMIVEIKHSPGSGGTTIARRVLWELHTSYPCAFIEIHPHLYFDEDNTYVNKLADRIAALEEMCETSPVVLLDAKQSNAIESISNKLVRMLGKKGRRALLLRCQHGSKSSSKETQEPSVHVHKVFYVDVNLEDSVADLNEFKTKYSEFIEKSLGEKISNVCRVFHFPLLAMMQSFRPKLQKIIHDTWGEMEGIQREIAIVVAFVQLYANQETPALLLCDAFQKYIVCKEKKSVTYEDIKQLFTEHLLNLMVPSNRFRRRARGFQFEELPLEKYTMQHRLVAEMLLRKARDDDGYDLFRVVNQFLQFPIFQREEFMPLFEELFVYNRGDQKKRKFSVLFEDLMANCPNRAAEVFCEAAEKTNDSVIFSNAARFYAKMEPPSFPKAMELINRAFEASNAKQRSRSLCHTKGVVLYIELKRAVNTGKVRSLEKLQELASKVLDAYKEARNFPPTYPNPLIGEVQVWLVCTGWIMKNKCDGDSQKALTYLVNQCPEFFRSCVSHSFYLLDLVDRIIQSVPSLPDPEDTQRRCNDARLSLMKTFRTTFRSSGRGRDAEDLVQACKALCSSKNFPRSSTLELKRLQAHFMLNSGDPIDSLKQEHLQYLQTLLGELVFKENECHLAYHLIKVSVLVTGPKCYSLDQGLAVTEKWLEVAHDGLPYFYQMAIYFLKILDGEALEFFPKYSRALKACREKSRSDCRSTHSSLFVSKDGDGMSRLVTRNTVFRGETDYSTDVQSETVHRFWQVDIRKKLRECTGRIRGGPSSDREKTYPFIELIEGKVELYVGKNAGVGKVERGFNQGQLVYFVTSFNLQGPVANGITFERKNPSSSSH</sequence>
<proteinExistence type="predicted"/>
<keyword evidence="3" id="KW-1185">Reference proteome</keyword>
<dbReference type="EMBL" id="JARQWQ010000008">
    <property type="protein sequence ID" value="KAK2570436.1"/>
    <property type="molecule type" value="Genomic_DNA"/>
</dbReference>
<organism evidence="2 3">
    <name type="scientific">Acropora cervicornis</name>
    <name type="common">Staghorn coral</name>
    <dbReference type="NCBI Taxonomy" id="6130"/>
    <lineage>
        <taxon>Eukaryota</taxon>
        <taxon>Metazoa</taxon>
        <taxon>Cnidaria</taxon>
        <taxon>Anthozoa</taxon>
        <taxon>Hexacorallia</taxon>
        <taxon>Scleractinia</taxon>
        <taxon>Astrocoeniina</taxon>
        <taxon>Acroporidae</taxon>
        <taxon>Acropora</taxon>
    </lineage>
</organism>
<dbReference type="PANTHER" id="PTHR16155">
    <property type="entry name" value="DED DOMAIN-CONTAINING PROTEIN"/>
    <property type="match status" value="1"/>
</dbReference>
<evidence type="ECO:0000256" key="1">
    <source>
        <dbReference type="SAM" id="Coils"/>
    </source>
</evidence>
<protein>
    <submittedName>
        <fullName evidence="2">Sterile alpha motif domain-containing protein 9-like</fullName>
    </submittedName>
</protein>
<evidence type="ECO:0000313" key="2">
    <source>
        <dbReference type="EMBL" id="KAK2570436.1"/>
    </source>
</evidence>
<evidence type="ECO:0000313" key="3">
    <source>
        <dbReference type="Proteomes" id="UP001249851"/>
    </source>
</evidence>
<feature type="coiled-coil region" evidence="1">
    <location>
        <begin position="236"/>
        <end position="263"/>
    </location>
</feature>
<reference evidence="2" key="2">
    <citation type="journal article" date="2023" name="Science">
        <title>Genomic signatures of disease resistance in endangered staghorn corals.</title>
        <authorList>
            <person name="Vollmer S.V."/>
            <person name="Selwyn J.D."/>
            <person name="Despard B.A."/>
            <person name="Roesel C.L."/>
        </authorList>
    </citation>
    <scope>NUCLEOTIDE SEQUENCE</scope>
    <source>
        <strain evidence="2">K2</strain>
    </source>
</reference>
<accession>A0AAD9VDF9</accession>
<dbReference type="PANTHER" id="PTHR16155:SF19">
    <property type="entry name" value="DED DOMAIN-CONTAINING PROTEIN"/>
    <property type="match status" value="1"/>
</dbReference>
<comment type="caution">
    <text evidence="2">The sequence shown here is derived from an EMBL/GenBank/DDBJ whole genome shotgun (WGS) entry which is preliminary data.</text>
</comment>